<evidence type="ECO:0000259" key="2">
    <source>
        <dbReference type="Pfam" id="PF02720"/>
    </source>
</evidence>
<reference evidence="3 4" key="1">
    <citation type="submission" date="2024-09" db="EMBL/GenBank/DDBJ databases">
        <authorList>
            <person name="Sun Q."/>
            <person name="Mori K."/>
        </authorList>
    </citation>
    <scope>NUCLEOTIDE SEQUENCE [LARGE SCALE GENOMIC DNA]</scope>
    <source>
        <strain evidence="3 4">KCTC 23076</strain>
    </source>
</reference>
<keyword evidence="4" id="KW-1185">Reference proteome</keyword>
<protein>
    <submittedName>
        <fullName evidence="3">DUF222 domain-containing protein</fullName>
    </submittedName>
</protein>
<accession>A0ABV6S0J7</accession>
<dbReference type="Pfam" id="PF02720">
    <property type="entry name" value="DUF222"/>
    <property type="match status" value="1"/>
</dbReference>
<organism evidence="3 4">
    <name type="scientific">Lysobacter korlensis</name>
    <dbReference type="NCBI Taxonomy" id="553636"/>
    <lineage>
        <taxon>Bacteria</taxon>
        <taxon>Pseudomonadati</taxon>
        <taxon>Pseudomonadota</taxon>
        <taxon>Gammaproteobacteria</taxon>
        <taxon>Lysobacterales</taxon>
        <taxon>Lysobacteraceae</taxon>
        <taxon>Lysobacter</taxon>
    </lineage>
</organism>
<feature type="non-terminal residue" evidence="3">
    <location>
        <position position="182"/>
    </location>
</feature>
<proteinExistence type="predicted"/>
<feature type="region of interest" description="Disordered" evidence="1">
    <location>
        <begin position="45"/>
        <end position="69"/>
    </location>
</feature>
<dbReference type="InterPro" id="IPR003870">
    <property type="entry name" value="DUF222"/>
</dbReference>
<comment type="caution">
    <text evidence="3">The sequence shown here is derived from an EMBL/GenBank/DDBJ whole genome shotgun (WGS) entry which is preliminary data.</text>
</comment>
<gene>
    <name evidence="3" type="ORF">ACFFGH_33440</name>
</gene>
<evidence type="ECO:0000313" key="3">
    <source>
        <dbReference type="EMBL" id="MFC0682762.1"/>
    </source>
</evidence>
<evidence type="ECO:0000313" key="4">
    <source>
        <dbReference type="Proteomes" id="UP001589896"/>
    </source>
</evidence>
<feature type="domain" description="DUF222" evidence="2">
    <location>
        <begin position="45"/>
        <end position="141"/>
    </location>
</feature>
<sequence length="182" mass="19274">MHRADRDDGCADRGGHLRVPRAADLGARLPGARRRPAWVRGAGVGRGAEVEHRPVEGQAARHSAAADPEAAIERHRAAVERRDVWVDPAADGMAILSALLPAATAVAAADRIEEYARGITGDPHETRTVPQVRADVFAEFVLGGEAGAWRITPTVQVVVPALSLLGHSEELAILDGYGPIDL</sequence>
<dbReference type="EMBL" id="JBHLTG010000018">
    <property type="protein sequence ID" value="MFC0682762.1"/>
    <property type="molecule type" value="Genomic_DNA"/>
</dbReference>
<dbReference type="RefSeq" id="WP_386677093.1">
    <property type="nucleotide sequence ID" value="NZ_JBHLTG010000018.1"/>
</dbReference>
<evidence type="ECO:0000256" key="1">
    <source>
        <dbReference type="SAM" id="MobiDB-lite"/>
    </source>
</evidence>
<name>A0ABV6S0J7_9GAMM</name>
<dbReference type="Proteomes" id="UP001589896">
    <property type="component" value="Unassembled WGS sequence"/>
</dbReference>